<evidence type="ECO:0008006" key="2">
    <source>
        <dbReference type="Google" id="ProtNLM"/>
    </source>
</evidence>
<dbReference type="PROSITE" id="PS51257">
    <property type="entry name" value="PROKAR_LIPOPROTEIN"/>
    <property type="match status" value="1"/>
</dbReference>
<reference evidence="1" key="1">
    <citation type="submission" date="2022-10" db="EMBL/GenBank/DDBJ databases">
        <title>The complete genomes of actinobacterial strains from the NBC collection.</title>
        <authorList>
            <person name="Joergensen T.S."/>
            <person name="Alvarez Arevalo M."/>
            <person name="Sterndorff E.B."/>
            <person name="Faurdal D."/>
            <person name="Vuksanovic O."/>
            <person name="Mourched A.-S."/>
            <person name="Charusanti P."/>
            <person name="Shaw S."/>
            <person name="Blin K."/>
            <person name="Weber T."/>
        </authorList>
    </citation>
    <scope>NUCLEOTIDE SEQUENCE</scope>
    <source>
        <strain evidence="1">NBC_01393</strain>
    </source>
</reference>
<accession>A0AAU3HRM2</accession>
<gene>
    <name evidence="1" type="ORF">OG699_02895</name>
</gene>
<name>A0AAU3HRM2_9ACTN</name>
<organism evidence="1">
    <name type="scientific">Streptomyces sp. NBC_01393</name>
    <dbReference type="NCBI Taxonomy" id="2903851"/>
    <lineage>
        <taxon>Bacteria</taxon>
        <taxon>Bacillati</taxon>
        <taxon>Actinomycetota</taxon>
        <taxon>Actinomycetes</taxon>
        <taxon>Kitasatosporales</taxon>
        <taxon>Streptomycetaceae</taxon>
        <taxon>Streptomyces</taxon>
    </lineage>
</organism>
<protein>
    <recommendedName>
        <fullName evidence="2">Lipoprotein</fullName>
    </recommendedName>
</protein>
<sequence length="292" mass="31270">MRSVKMLVTLGLVAAAAVGCGDDRAPADNRVRNVDTAERARRVATAWEGSEAARVWRQGYYPLGDAVQLPDGAFHDDADKRAYATQNFKLRAPLPDTAKKQAKVRWHDGDSLTLPLSSAREAYDKLARGSNSGPALTVTAARLGRMTVPTSRGTATVPAWLFTVKGYDTPLKRVAVTPSELPRSPIGPVPEQTDELGPLVGLDTVARDGRTITLRAEHGACDDGPAVDVLEAEGGVVFSASIRGTSDGPCTSELRVKKVTVKLRHPVGDRILLDAFTGRPVPPRRQPARPAQ</sequence>
<dbReference type="EMBL" id="CP109546">
    <property type="protein sequence ID" value="WTZ07038.1"/>
    <property type="molecule type" value="Genomic_DNA"/>
</dbReference>
<evidence type="ECO:0000313" key="1">
    <source>
        <dbReference type="EMBL" id="WTZ07038.1"/>
    </source>
</evidence>
<proteinExistence type="predicted"/>
<dbReference type="AlphaFoldDB" id="A0AAU3HRM2"/>